<comment type="caution">
    <text evidence="2">The sequence shown here is derived from an EMBL/GenBank/DDBJ whole genome shotgun (WGS) entry which is preliminary data.</text>
</comment>
<keyword evidence="1" id="KW-0175">Coiled coil</keyword>
<proteinExistence type="predicted"/>
<accession>A0A7I9W5R5</accession>
<dbReference type="EMBL" id="BLKS01000001">
    <property type="protein sequence ID" value="GFG53042.1"/>
    <property type="molecule type" value="Genomic_DNA"/>
</dbReference>
<dbReference type="Proteomes" id="UP000465302">
    <property type="component" value="Unassembled WGS sequence"/>
</dbReference>
<evidence type="ECO:0000256" key="1">
    <source>
        <dbReference type="SAM" id="Coils"/>
    </source>
</evidence>
<gene>
    <name evidence="2" type="ORF">MAGR_44830</name>
</gene>
<sequence length="53" mass="5903">MSPTAPTLSTLHRRLKKAHSKIRELEARQADLLARLNALDDADRPANKEPVDA</sequence>
<evidence type="ECO:0000313" key="3">
    <source>
        <dbReference type="Proteomes" id="UP000465302"/>
    </source>
</evidence>
<name>A0A7I9W5R5_MYCAG</name>
<dbReference type="AlphaFoldDB" id="A0A7I9W5R5"/>
<protein>
    <submittedName>
        <fullName evidence="2">Uncharacterized protein</fullName>
    </submittedName>
</protein>
<evidence type="ECO:0000313" key="2">
    <source>
        <dbReference type="EMBL" id="GFG53042.1"/>
    </source>
</evidence>
<organism evidence="2 3">
    <name type="scientific">Mycolicibacterium agri</name>
    <name type="common">Mycobacterium agri</name>
    <dbReference type="NCBI Taxonomy" id="36811"/>
    <lineage>
        <taxon>Bacteria</taxon>
        <taxon>Bacillati</taxon>
        <taxon>Actinomycetota</taxon>
        <taxon>Actinomycetes</taxon>
        <taxon>Mycobacteriales</taxon>
        <taxon>Mycobacteriaceae</taxon>
        <taxon>Mycolicibacterium</taxon>
    </lineage>
</organism>
<feature type="coiled-coil region" evidence="1">
    <location>
        <begin position="8"/>
        <end position="42"/>
    </location>
</feature>
<reference evidence="2 3" key="1">
    <citation type="journal article" date="2019" name="Emerg. Microbes Infect.">
        <title>Comprehensive subspecies identification of 175 nontuberculous mycobacteria species based on 7547 genomic profiles.</title>
        <authorList>
            <person name="Matsumoto Y."/>
            <person name="Kinjo T."/>
            <person name="Motooka D."/>
            <person name="Nabeya D."/>
            <person name="Jung N."/>
            <person name="Uechi K."/>
            <person name="Horii T."/>
            <person name="Iida T."/>
            <person name="Fujita J."/>
            <person name="Nakamura S."/>
        </authorList>
    </citation>
    <scope>NUCLEOTIDE SEQUENCE [LARGE SCALE GENOMIC DNA]</scope>
    <source>
        <strain evidence="2 3">JCM 6377</strain>
    </source>
</reference>